<dbReference type="GO" id="GO:0008270">
    <property type="term" value="F:zinc ion binding"/>
    <property type="evidence" value="ECO:0007669"/>
    <property type="project" value="UniProtKB-KW"/>
</dbReference>
<dbReference type="GO" id="GO:0006281">
    <property type="term" value="P:DNA repair"/>
    <property type="evidence" value="ECO:0007669"/>
    <property type="project" value="UniProtKB-KW"/>
</dbReference>
<dbReference type="GO" id="GO:0051321">
    <property type="term" value="P:meiotic cell cycle"/>
    <property type="evidence" value="ECO:0007669"/>
    <property type="project" value="UniProtKB-KW"/>
</dbReference>
<dbReference type="Gene3D" id="3.30.40.10">
    <property type="entry name" value="Zinc/RING finger domain, C3HC4 (zinc finger)"/>
    <property type="match status" value="1"/>
</dbReference>
<evidence type="ECO:0000256" key="15">
    <source>
        <dbReference type="PROSITE-ProRule" id="PRU00146"/>
    </source>
</evidence>
<evidence type="ECO:0000259" key="18">
    <source>
        <dbReference type="PROSITE" id="PS50016"/>
    </source>
</evidence>
<keyword evidence="20" id="KW-1185">Reference proteome</keyword>
<keyword evidence="9 16" id="KW-0539">Nucleus</keyword>
<dbReference type="GO" id="GO:0006325">
    <property type="term" value="P:chromatin organization"/>
    <property type="evidence" value="ECO:0007669"/>
    <property type="project" value="UniProtKB-KW"/>
</dbReference>
<comment type="function">
    <text evidence="16">Component of an histone acetyltransferase complex.</text>
</comment>
<evidence type="ECO:0000256" key="7">
    <source>
        <dbReference type="ARBA" id="ARBA00022853"/>
    </source>
</evidence>
<dbReference type="InterPro" id="IPR019787">
    <property type="entry name" value="Znf_PHD-finger"/>
</dbReference>
<feature type="site" description="Histone H3K4me3 binding" evidence="13">
    <location>
        <position position="268"/>
    </location>
</feature>
<dbReference type="InterPro" id="IPR001965">
    <property type="entry name" value="Znf_PHD"/>
</dbReference>
<dbReference type="CDD" id="cd16858">
    <property type="entry name" value="ING_ING3_Yng2p"/>
    <property type="match status" value="1"/>
</dbReference>
<keyword evidence="7 16" id="KW-0156">Chromatin regulator</keyword>
<dbReference type="PANTHER" id="PTHR10333">
    <property type="entry name" value="INHIBITOR OF GROWTH PROTEIN"/>
    <property type="match status" value="1"/>
</dbReference>
<dbReference type="eggNOG" id="KOG1973">
    <property type="taxonomic scope" value="Eukaryota"/>
</dbReference>
<dbReference type="HOGENOM" id="CLU_031900_2_0_1"/>
<dbReference type="PROSITE" id="PS50016">
    <property type="entry name" value="ZF_PHD_2"/>
    <property type="match status" value="1"/>
</dbReference>
<dbReference type="InterPro" id="IPR013083">
    <property type="entry name" value="Znf_RING/FYVE/PHD"/>
</dbReference>
<evidence type="ECO:0000256" key="5">
    <source>
        <dbReference type="ARBA" id="ARBA00022771"/>
    </source>
</evidence>
<evidence type="ECO:0000256" key="10">
    <source>
        <dbReference type="ARBA" id="ARBA00023254"/>
    </source>
</evidence>
<proteinExistence type="inferred from homology"/>
<comment type="subcellular location">
    <subcellularLocation>
        <location evidence="1 16">Nucleus</location>
    </subcellularLocation>
</comment>
<feature type="binding site" evidence="14">
    <location>
        <position position="254"/>
    </location>
    <ligand>
        <name>Zn(2+)</name>
        <dbReference type="ChEBI" id="CHEBI:29105"/>
        <label>1</label>
    </ligand>
</feature>
<comment type="function">
    <text evidence="12">Component of the NuA4 histone acetyltransferase complex which is involved in transcriptional activation of selected genes principally by acetylation of nucleosomal histone H4 and H2A. The NuA4 complex is also involved in DNA repair. Involved in cell cycle progression and meiosis.</text>
</comment>
<keyword evidence="11" id="KW-0131">Cell cycle</keyword>
<dbReference type="PROSITE" id="PS01359">
    <property type="entry name" value="ZF_PHD_1"/>
    <property type="match status" value="1"/>
</dbReference>
<keyword evidence="8" id="KW-0234">DNA repair</keyword>
<comment type="subunit">
    <text evidence="16">Component of an histone acetyltransferase complex. Interacts with H3K4me3 and to a lesser extent with H3K4me2.</text>
</comment>
<feature type="binding site" evidence="14">
    <location>
        <position position="278"/>
    </location>
    <ligand>
        <name>Zn(2+)</name>
        <dbReference type="ChEBI" id="CHEBI:29105"/>
        <label>1</label>
    </ligand>
</feature>
<dbReference type="CDD" id="cd15587">
    <property type="entry name" value="PHD_Yng1p_like"/>
    <property type="match status" value="1"/>
</dbReference>
<comment type="caution">
    <text evidence="19">The sequence shown here is derived from an EMBL/GenBank/DDBJ whole genome shotgun (WGS) entry which is preliminary data.</text>
</comment>
<dbReference type="STRING" id="1206466.K0KPL6"/>
<comment type="domain">
    <text evidence="16">The PHD-type zinc finger mediates the binding to H3K4me3.</text>
</comment>
<dbReference type="GO" id="GO:0006355">
    <property type="term" value="P:regulation of DNA-templated transcription"/>
    <property type="evidence" value="ECO:0007669"/>
    <property type="project" value="TreeGrafter"/>
</dbReference>
<dbReference type="SUPFAM" id="SSF57903">
    <property type="entry name" value="FYVE/PHD zinc finger"/>
    <property type="match status" value="1"/>
</dbReference>
<dbReference type="Gene3D" id="6.10.140.1740">
    <property type="match status" value="1"/>
</dbReference>
<dbReference type="Pfam" id="PF12998">
    <property type="entry name" value="ING"/>
    <property type="match status" value="1"/>
</dbReference>
<feature type="compositionally biased region" description="Low complexity" evidence="17">
    <location>
        <begin position="168"/>
        <end position="178"/>
    </location>
</feature>
<evidence type="ECO:0000256" key="3">
    <source>
        <dbReference type="ARBA" id="ARBA00022723"/>
    </source>
</evidence>
<feature type="domain" description="PHD-type" evidence="18">
    <location>
        <begin position="251"/>
        <end position="300"/>
    </location>
</feature>
<reference evidence="19 20" key="1">
    <citation type="journal article" date="2012" name="Eukaryot. Cell">
        <title>Draft genome sequence of Wickerhamomyces ciferrii NRRL Y-1031 F-60-10.</title>
        <authorList>
            <person name="Schneider J."/>
            <person name="Andrea H."/>
            <person name="Blom J."/>
            <person name="Jaenicke S."/>
            <person name="Ruckert C."/>
            <person name="Schorsch C."/>
            <person name="Szczepanowski R."/>
            <person name="Farwick M."/>
            <person name="Goesmann A."/>
            <person name="Puhler A."/>
            <person name="Schaffer S."/>
            <person name="Tauch A."/>
            <person name="Kohler T."/>
            <person name="Brinkrolf K."/>
        </authorList>
    </citation>
    <scope>NUCLEOTIDE SEQUENCE [LARGE SCALE GENOMIC DNA]</scope>
    <source>
        <strain evidence="20">ATCC 14091 / BCRC 22168 / CBS 111 / JCM 3599 / NBRC 0793 / NRRL Y-1031 F-60-10</strain>
    </source>
</reference>
<dbReference type="PANTHER" id="PTHR10333:SF100">
    <property type="entry name" value="CHROMATIN MODIFICATION-RELATED PROTEIN YNG2"/>
    <property type="match status" value="1"/>
</dbReference>
<protein>
    <recommendedName>
        <fullName evidence="16">Chromatin modification-related protein</fullName>
    </recommendedName>
</protein>
<evidence type="ECO:0000313" key="19">
    <source>
        <dbReference type="EMBL" id="CCH44107.1"/>
    </source>
</evidence>
<feature type="compositionally biased region" description="Basic and acidic residues" evidence="17">
    <location>
        <begin position="209"/>
        <end position="221"/>
    </location>
</feature>
<evidence type="ECO:0000256" key="9">
    <source>
        <dbReference type="ARBA" id="ARBA00023242"/>
    </source>
</evidence>
<evidence type="ECO:0000256" key="4">
    <source>
        <dbReference type="ARBA" id="ARBA00022763"/>
    </source>
</evidence>
<evidence type="ECO:0000256" key="14">
    <source>
        <dbReference type="PIRSR" id="PIRSR628651-51"/>
    </source>
</evidence>
<dbReference type="FunCoup" id="K0KPL6">
    <property type="interactions" value="303"/>
</dbReference>
<dbReference type="InParanoid" id="K0KPL6"/>
<accession>K0KPL6</accession>
<dbReference type="EMBL" id="CAIF01000108">
    <property type="protein sequence ID" value="CCH44107.1"/>
    <property type="molecule type" value="Genomic_DNA"/>
</dbReference>
<evidence type="ECO:0000256" key="2">
    <source>
        <dbReference type="ARBA" id="ARBA00010210"/>
    </source>
</evidence>
<feature type="binding site" evidence="14">
    <location>
        <position position="294"/>
    </location>
    <ligand>
        <name>Zn(2+)</name>
        <dbReference type="ChEBI" id="CHEBI:29105"/>
        <label>2</label>
    </ligand>
</feature>
<dbReference type="InterPro" id="IPR028651">
    <property type="entry name" value="ING_fam"/>
</dbReference>
<dbReference type="InterPro" id="IPR024610">
    <property type="entry name" value="ING_N_histone-binding"/>
</dbReference>
<dbReference type="InterPro" id="IPR011011">
    <property type="entry name" value="Znf_FYVE_PHD"/>
</dbReference>
<gene>
    <name evidence="19" type="primary">ING5</name>
    <name evidence="19" type="ORF">BN7_3665</name>
</gene>
<dbReference type="SMART" id="SM00249">
    <property type="entry name" value="PHD"/>
    <property type="match status" value="1"/>
</dbReference>
<feature type="binding site" evidence="14">
    <location>
        <position position="256"/>
    </location>
    <ligand>
        <name>Zn(2+)</name>
        <dbReference type="ChEBI" id="CHEBI:29105"/>
        <label>1</label>
    </ligand>
</feature>
<comment type="similarity">
    <text evidence="2 16">Belongs to the ING family.</text>
</comment>
<feature type="site" description="Histone H3K4me3 binding" evidence="13">
    <location>
        <position position="253"/>
    </location>
</feature>
<feature type="binding site" evidence="14">
    <location>
        <position position="281"/>
    </location>
    <ligand>
        <name>Zn(2+)</name>
        <dbReference type="ChEBI" id="CHEBI:29105"/>
        <label>1</label>
    </ligand>
</feature>
<keyword evidence="10" id="KW-0469">Meiosis</keyword>
<dbReference type="GO" id="GO:0005634">
    <property type="term" value="C:nucleus"/>
    <property type="evidence" value="ECO:0007669"/>
    <property type="project" value="UniProtKB-SubCell"/>
</dbReference>
<dbReference type="InterPro" id="IPR019786">
    <property type="entry name" value="Zinc_finger_PHD-type_CS"/>
</dbReference>
<evidence type="ECO:0000256" key="1">
    <source>
        <dbReference type="ARBA" id="ARBA00004123"/>
    </source>
</evidence>
<keyword evidence="5 15" id="KW-0863">Zinc-finger</keyword>
<feature type="region of interest" description="Disordered" evidence="17">
    <location>
        <begin position="164"/>
        <end position="242"/>
    </location>
</feature>
<evidence type="ECO:0000256" key="6">
    <source>
        <dbReference type="ARBA" id="ARBA00022833"/>
    </source>
</evidence>
<dbReference type="AlphaFoldDB" id="K0KPL6"/>
<keyword evidence="3 14" id="KW-0479">Metal-binding</keyword>
<feature type="site" description="Histone H3K4me3 binding" evidence="13">
    <location>
        <position position="264"/>
    </location>
</feature>
<name>K0KPL6_WICCF</name>
<evidence type="ECO:0000256" key="8">
    <source>
        <dbReference type="ARBA" id="ARBA00023204"/>
    </source>
</evidence>
<feature type="compositionally biased region" description="Low complexity" evidence="17">
    <location>
        <begin position="191"/>
        <end position="203"/>
    </location>
</feature>
<sequence>MDTAAILEQYTQDISNLPAELQHLLSELGTSDSNLYEVRRKVLQKDSTIHKFIKQHGSLTKNPKENQLYPKIRDDFRKAEQIQRAKLVTANTGLFLTAKHLVKLESDIEKLKAEGLLALDELDIDSDDELFSSKPGSRASTAAAAAAASIGSALGNGHGISSIDLTPSNTNTNTNSTTVKKQSRKSQAPKSSTPNATNTTSTSRPQKRQRNEDSKTPDPKIESVIPNASSNLKISTKAPKVENNANEEENELYCFCQRVSFGEMVGCDNDDCKFEWFHYECVGLKEPPKGKWYCSDCIERQKVKETKKKRKQ</sequence>
<dbReference type="Proteomes" id="UP000009328">
    <property type="component" value="Unassembled WGS sequence"/>
</dbReference>
<evidence type="ECO:0000313" key="20">
    <source>
        <dbReference type="Proteomes" id="UP000009328"/>
    </source>
</evidence>
<evidence type="ECO:0000256" key="12">
    <source>
        <dbReference type="ARBA" id="ARBA00037044"/>
    </source>
</evidence>
<feature type="binding site" evidence="14">
    <location>
        <position position="267"/>
    </location>
    <ligand>
        <name>Zn(2+)</name>
        <dbReference type="ChEBI" id="CHEBI:29105"/>
        <label>2</label>
    </ligand>
</feature>
<evidence type="ECO:0000256" key="11">
    <source>
        <dbReference type="ARBA" id="ARBA00023306"/>
    </source>
</evidence>
<evidence type="ECO:0000256" key="17">
    <source>
        <dbReference type="SAM" id="MobiDB-lite"/>
    </source>
</evidence>
<feature type="site" description="Histone H3K4me3 binding" evidence="13">
    <location>
        <position position="276"/>
    </location>
</feature>
<keyword evidence="4" id="KW-0227">DNA damage</keyword>
<evidence type="ECO:0000256" key="13">
    <source>
        <dbReference type="PIRSR" id="PIRSR628651-50"/>
    </source>
</evidence>
<keyword evidence="6 14" id="KW-0862">Zinc</keyword>
<feature type="binding site" evidence="14">
    <location>
        <position position="297"/>
    </location>
    <ligand>
        <name>Zn(2+)</name>
        <dbReference type="ChEBI" id="CHEBI:29105"/>
        <label>2</label>
    </ligand>
</feature>
<evidence type="ECO:0000256" key="16">
    <source>
        <dbReference type="RuleBase" id="RU361213"/>
    </source>
</evidence>
<dbReference type="GO" id="GO:0035267">
    <property type="term" value="C:NuA4 histone acetyltransferase complex"/>
    <property type="evidence" value="ECO:0007669"/>
    <property type="project" value="TreeGrafter"/>
</dbReference>
<feature type="binding site" evidence="14">
    <location>
        <position position="272"/>
    </location>
    <ligand>
        <name>Zn(2+)</name>
        <dbReference type="ChEBI" id="CHEBI:29105"/>
        <label>2</label>
    </ligand>
</feature>
<dbReference type="SMART" id="SM01408">
    <property type="entry name" value="ING"/>
    <property type="match status" value="1"/>
</dbReference>
<organism evidence="19 20">
    <name type="scientific">Wickerhamomyces ciferrii (strain ATCC 14091 / BCRC 22168 / CBS 111 / JCM 3599 / NBRC 0793 / NRRL Y-1031 F-60-10)</name>
    <name type="common">Yeast</name>
    <name type="synonym">Pichia ciferrii</name>
    <dbReference type="NCBI Taxonomy" id="1206466"/>
    <lineage>
        <taxon>Eukaryota</taxon>
        <taxon>Fungi</taxon>
        <taxon>Dikarya</taxon>
        <taxon>Ascomycota</taxon>
        <taxon>Saccharomycotina</taxon>
        <taxon>Saccharomycetes</taxon>
        <taxon>Phaffomycetales</taxon>
        <taxon>Wickerhamomycetaceae</taxon>
        <taxon>Wickerhamomyces</taxon>
    </lineage>
</organism>